<evidence type="ECO:0000256" key="3">
    <source>
        <dbReference type="ARBA" id="ARBA00022552"/>
    </source>
</evidence>
<evidence type="ECO:0000256" key="5">
    <source>
        <dbReference type="ARBA" id="ARBA00030185"/>
    </source>
</evidence>
<protein>
    <recommendedName>
        <fullName evidence="5">Nucleolar protein 10</fullName>
    </recommendedName>
</protein>
<comment type="similarity">
    <text evidence="1">Belongs to the NOP10 family.</text>
</comment>
<dbReference type="Gene3D" id="4.10.80.300">
    <property type="match status" value="1"/>
</dbReference>
<evidence type="ECO:0000256" key="1">
    <source>
        <dbReference type="ARBA" id="ARBA00009462"/>
    </source>
</evidence>
<reference evidence="7 8" key="2">
    <citation type="submission" date="2018-11" db="EMBL/GenBank/DDBJ databases">
        <authorList>
            <consortium name="Pathogen Informatics"/>
        </authorList>
    </citation>
    <scope>NUCLEOTIDE SEQUENCE [LARGE SCALE GENOMIC DNA]</scope>
</reference>
<dbReference type="GO" id="GO:0031118">
    <property type="term" value="P:rRNA pseudouridine synthesis"/>
    <property type="evidence" value="ECO:0007669"/>
    <property type="project" value="TreeGrafter"/>
</dbReference>
<dbReference type="STRING" id="42155.A0A0R3QVN6"/>
<dbReference type="Proteomes" id="UP000280834">
    <property type="component" value="Unassembled WGS sequence"/>
</dbReference>
<dbReference type="PANTHER" id="PTHR13305">
    <property type="entry name" value="RIBOSOME BIOGENESIS PROTEIN NOP10"/>
    <property type="match status" value="1"/>
</dbReference>
<evidence type="ECO:0000313" key="9">
    <source>
        <dbReference type="WBParaSite" id="BTMF_0001179401-mRNA-1"/>
    </source>
</evidence>
<dbReference type="SUPFAM" id="SSF144210">
    <property type="entry name" value="Nop10-like SnoRNP"/>
    <property type="match status" value="1"/>
</dbReference>
<dbReference type="GO" id="GO:0070034">
    <property type="term" value="F:telomerase RNA binding"/>
    <property type="evidence" value="ECO:0007669"/>
    <property type="project" value="TreeGrafter"/>
</dbReference>
<gene>
    <name evidence="7" type="ORF">BTMF_LOCUS9822</name>
</gene>
<dbReference type="GO" id="GO:1904874">
    <property type="term" value="P:positive regulation of telomerase RNA localization to Cajal body"/>
    <property type="evidence" value="ECO:0007669"/>
    <property type="project" value="TreeGrafter"/>
</dbReference>
<keyword evidence="6" id="KW-0812">Transmembrane</keyword>
<evidence type="ECO:0000313" key="8">
    <source>
        <dbReference type="Proteomes" id="UP000280834"/>
    </source>
</evidence>
<name>A0A0R3QVN6_9BILA</name>
<keyword evidence="2" id="KW-0690">Ribosome biogenesis</keyword>
<dbReference type="EMBL" id="UZAG01017183">
    <property type="protein sequence ID" value="VDO33321.1"/>
    <property type="molecule type" value="Genomic_DNA"/>
</dbReference>
<dbReference type="Pfam" id="PF04135">
    <property type="entry name" value="Nop10p"/>
    <property type="match status" value="1"/>
</dbReference>
<evidence type="ECO:0000256" key="2">
    <source>
        <dbReference type="ARBA" id="ARBA00022517"/>
    </source>
</evidence>
<keyword evidence="6" id="KW-1133">Transmembrane helix</keyword>
<proteinExistence type="inferred from homology"/>
<evidence type="ECO:0000313" key="7">
    <source>
        <dbReference type="EMBL" id="VDO33321.1"/>
    </source>
</evidence>
<evidence type="ECO:0000256" key="6">
    <source>
        <dbReference type="SAM" id="Phobius"/>
    </source>
</evidence>
<reference evidence="9" key="1">
    <citation type="submission" date="2017-02" db="UniProtKB">
        <authorList>
            <consortium name="WormBaseParasite"/>
        </authorList>
    </citation>
    <scope>IDENTIFICATION</scope>
</reference>
<sequence length="148" mass="18052">MYLKFYLDEEGNRVYTLKGIDPQGRQTQSAHPARFSPEDKNSKYRIIIKKHFIMLVWEWRRKWRQYIRNRRPPSRLTYQQLTKRYTRVSFVLFVVGWHAIGFVIWKKVEKLKKDDPQEKGLLSEISQKGFMDFTEEEKEDIDFENSDK</sequence>
<dbReference type="InterPro" id="IPR007264">
    <property type="entry name" value="H/ACA_rnp_Nop10"/>
</dbReference>
<keyword evidence="6" id="KW-0472">Membrane</keyword>
<organism evidence="9">
    <name type="scientific">Brugia timori</name>
    <dbReference type="NCBI Taxonomy" id="42155"/>
    <lineage>
        <taxon>Eukaryota</taxon>
        <taxon>Metazoa</taxon>
        <taxon>Ecdysozoa</taxon>
        <taxon>Nematoda</taxon>
        <taxon>Chromadorea</taxon>
        <taxon>Rhabditida</taxon>
        <taxon>Spirurina</taxon>
        <taxon>Spiruromorpha</taxon>
        <taxon>Filarioidea</taxon>
        <taxon>Onchocercidae</taxon>
        <taxon>Brugia</taxon>
    </lineage>
</organism>
<keyword evidence="8" id="KW-1185">Reference proteome</keyword>
<keyword evidence="3" id="KW-0698">rRNA processing</keyword>
<dbReference type="AlphaFoldDB" id="A0A0R3QVN6"/>
<feature type="transmembrane region" description="Helical" evidence="6">
    <location>
        <begin position="85"/>
        <end position="105"/>
    </location>
</feature>
<dbReference type="GO" id="GO:0031120">
    <property type="term" value="P:snRNA pseudouridine synthesis"/>
    <property type="evidence" value="ECO:0007669"/>
    <property type="project" value="TreeGrafter"/>
</dbReference>
<accession>A0A0R3QVN6</accession>
<dbReference type="InterPro" id="IPR036756">
    <property type="entry name" value="H/ACA_rnp_Nop10_sf"/>
</dbReference>
<dbReference type="GO" id="GO:0030515">
    <property type="term" value="F:snoRNA binding"/>
    <property type="evidence" value="ECO:0007669"/>
    <property type="project" value="InterPro"/>
</dbReference>
<dbReference type="PANTHER" id="PTHR13305:SF0">
    <property type="entry name" value="H_ACA RIBONUCLEOPROTEIN COMPLEX SUBUNIT 3"/>
    <property type="match status" value="1"/>
</dbReference>
<keyword evidence="4" id="KW-0687">Ribonucleoprotein</keyword>
<evidence type="ECO:0000256" key="4">
    <source>
        <dbReference type="ARBA" id="ARBA00023274"/>
    </source>
</evidence>
<dbReference type="WBParaSite" id="BTMF_0001179401-mRNA-1">
    <property type="protein sequence ID" value="BTMF_0001179401-mRNA-1"/>
    <property type="gene ID" value="BTMF_0001179401"/>
</dbReference>
<dbReference type="GO" id="GO:0031429">
    <property type="term" value="C:box H/ACA snoRNP complex"/>
    <property type="evidence" value="ECO:0007669"/>
    <property type="project" value="TreeGrafter"/>
</dbReference>